<keyword evidence="3" id="KW-0863">Zinc-finger</keyword>
<dbReference type="InterPro" id="IPR012337">
    <property type="entry name" value="RNaseH-like_sf"/>
</dbReference>
<evidence type="ECO:0000256" key="2">
    <source>
        <dbReference type="ARBA" id="ARBA00022723"/>
    </source>
</evidence>
<keyword evidence="4" id="KW-0862">Zinc</keyword>
<feature type="compositionally biased region" description="Basic and acidic residues" evidence="6">
    <location>
        <begin position="412"/>
        <end position="432"/>
    </location>
</feature>
<dbReference type="GO" id="GO:0008270">
    <property type="term" value="F:zinc ion binding"/>
    <property type="evidence" value="ECO:0007669"/>
    <property type="project" value="UniProtKB-KW"/>
</dbReference>
<dbReference type="Proteomes" id="UP000054564">
    <property type="component" value="Unassembled WGS sequence"/>
</dbReference>
<dbReference type="InterPro" id="IPR052035">
    <property type="entry name" value="ZnF_BED_domain_contain"/>
</dbReference>
<comment type="subcellular location">
    <subcellularLocation>
        <location evidence="1">Nucleus</location>
    </subcellularLocation>
</comment>
<dbReference type="PANTHER" id="PTHR46481:SF10">
    <property type="entry name" value="ZINC FINGER BED DOMAIN-CONTAINING PROTEIN 39"/>
    <property type="match status" value="1"/>
</dbReference>
<feature type="region of interest" description="Disordered" evidence="6">
    <location>
        <begin position="103"/>
        <end position="125"/>
    </location>
</feature>
<evidence type="ECO:0000256" key="4">
    <source>
        <dbReference type="ARBA" id="ARBA00022833"/>
    </source>
</evidence>
<evidence type="ECO:0000256" key="1">
    <source>
        <dbReference type="ARBA" id="ARBA00004123"/>
    </source>
</evidence>
<gene>
    <name evidence="8" type="ORF">PSTG_13112</name>
</gene>
<dbReference type="PANTHER" id="PTHR46481">
    <property type="entry name" value="ZINC FINGER BED DOMAIN-CONTAINING PROTEIN 4"/>
    <property type="match status" value="1"/>
</dbReference>
<organism evidence="8 9">
    <name type="scientific">Puccinia striiformis f. sp. tritici PST-78</name>
    <dbReference type="NCBI Taxonomy" id="1165861"/>
    <lineage>
        <taxon>Eukaryota</taxon>
        <taxon>Fungi</taxon>
        <taxon>Dikarya</taxon>
        <taxon>Basidiomycota</taxon>
        <taxon>Pucciniomycotina</taxon>
        <taxon>Pucciniomycetes</taxon>
        <taxon>Pucciniales</taxon>
        <taxon>Pucciniaceae</taxon>
        <taxon>Puccinia</taxon>
    </lineage>
</organism>
<proteinExistence type="predicted"/>
<evidence type="ECO:0000313" key="8">
    <source>
        <dbReference type="EMBL" id="KNE93482.1"/>
    </source>
</evidence>
<keyword evidence="5" id="KW-0539">Nucleus</keyword>
<comment type="caution">
    <text evidence="8">The sequence shown here is derived from an EMBL/GenBank/DDBJ whole genome shotgun (WGS) entry which is preliminary data.</text>
</comment>
<dbReference type="Pfam" id="PF05699">
    <property type="entry name" value="Dimer_Tnp_hAT"/>
    <property type="match status" value="1"/>
</dbReference>
<keyword evidence="2" id="KW-0479">Metal-binding</keyword>
<sequence>MSHLSMKLVSWFHQGAEPLTTDSASSNNTMAAKMFDILAEKNGVYMFDWRPENMHIRCVCHKIALIVNAGLAELGIVAAPPPKIKEAKLGPFPFADCMETIEEGDEEAEESEDKSGSDIENVEDPMDLEPEHDEEELAEFLKQQEQAGEKFVEEEIEFAATNRNEANAMDSLTKKLDFVVRKITANSAWRQVFKRKIKKKGLKLRILIAGYGIRWNIKFESRSRAYEAREVIDEMLKEDLERVHTRRARQRGQTSRKELGYFQEITILSHEWQSIKELNDELEKMEGDGPAGSIAIPEYLKLKHDLKKKADSCQRGDPLHPTLQGNIAQLATVDIQYYKGAAMFVKMTEKTNTYLKEALSCETLVMSTILNPSFRLAIFESHFQAEAPRAEARLIELFDGRKNEIVEAVTQSKEHEKKSTEKKDKEKEKENDDIYSFFSGPSNEPGKDEIEMYLGGMDCMDRGEKNYTFSALKWWKEHENKYVILSTLAKDYLGCIASSASVERTFSAAADVCSGNRGKLLPRTIETLVSSCLWLRDDIPLGVYFDNATKQIENFKTLLEEKNLKRRRIVKKK</sequence>
<dbReference type="InterPro" id="IPR008906">
    <property type="entry name" value="HATC_C_dom"/>
</dbReference>
<dbReference type="AlphaFoldDB" id="A0A0L0V2I0"/>
<name>A0A0L0V2I0_9BASI</name>
<evidence type="ECO:0000256" key="5">
    <source>
        <dbReference type="ARBA" id="ARBA00023242"/>
    </source>
</evidence>
<dbReference type="SUPFAM" id="SSF53098">
    <property type="entry name" value="Ribonuclease H-like"/>
    <property type="match status" value="1"/>
</dbReference>
<dbReference type="OrthoDB" id="2505994at2759"/>
<accession>A0A0L0V2I0</accession>
<keyword evidence="9" id="KW-1185">Reference proteome</keyword>
<feature type="region of interest" description="Disordered" evidence="6">
    <location>
        <begin position="409"/>
        <end position="438"/>
    </location>
</feature>
<protein>
    <recommendedName>
        <fullName evidence="7">HAT C-terminal dimerisation domain-containing protein</fullName>
    </recommendedName>
</protein>
<reference evidence="9" key="1">
    <citation type="submission" date="2014-03" db="EMBL/GenBank/DDBJ databases">
        <title>The Genome Sequence of Puccinia striiformis f. sp. tritici PST-78.</title>
        <authorList>
            <consortium name="The Broad Institute Genome Sequencing Platform"/>
            <person name="Cuomo C."/>
            <person name="Hulbert S."/>
            <person name="Chen X."/>
            <person name="Walker B."/>
            <person name="Young S.K."/>
            <person name="Zeng Q."/>
            <person name="Gargeya S."/>
            <person name="Fitzgerald M."/>
            <person name="Haas B."/>
            <person name="Abouelleil A."/>
            <person name="Alvarado L."/>
            <person name="Arachchi H.M."/>
            <person name="Berlin A.M."/>
            <person name="Chapman S.B."/>
            <person name="Goldberg J."/>
            <person name="Griggs A."/>
            <person name="Gujja S."/>
            <person name="Hansen M."/>
            <person name="Howarth C."/>
            <person name="Imamovic A."/>
            <person name="Larimer J."/>
            <person name="McCowan C."/>
            <person name="Montmayeur A."/>
            <person name="Murphy C."/>
            <person name="Neiman D."/>
            <person name="Pearson M."/>
            <person name="Priest M."/>
            <person name="Roberts A."/>
            <person name="Saif S."/>
            <person name="Shea T."/>
            <person name="Sisk P."/>
            <person name="Sykes S."/>
            <person name="Wortman J."/>
            <person name="Nusbaum C."/>
            <person name="Birren B."/>
        </authorList>
    </citation>
    <scope>NUCLEOTIDE SEQUENCE [LARGE SCALE GENOMIC DNA]</scope>
    <source>
        <strain evidence="9">race PST-78</strain>
    </source>
</reference>
<evidence type="ECO:0000313" key="9">
    <source>
        <dbReference type="Proteomes" id="UP000054564"/>
    </source>
</evidence>
<feature type="domain" description="HAT C-terminal dimerisation" evidence="7">
    <location>
        <begin position="449"/>
        <end position="534"/>
    </location>
</feature>
<evidence type="ECO:0000259" key="7">
    <source>
        <dbReference type="Pfam" id="PF05699"/>
    </source>
</evidence>
<evidence type="ECO:0000256" key="3">
    <source>
        <dbReference type="ARBA" id="ARBA00022771"/>
    </source>
</evidence>
<evidence type="ECO:0000256" key="6">
    <source>
        <dbReference type="SAM" id="MobiDB-lite"/>
    </source>
</evidence>
<feature type="compositionally biased region" description="Acidic residues" evidence="6">
    <location>
        <begin position="103"/>
        <end position="112"/>
    </location>
</feature>
<dbReference type="GO" id="GO:0046983">
    <property type="term" value="F:protein dimerization activity"/>
    <property type="evidence" value="ECO:0007669"/>
    <property type="project" value="InterPro"/>
</dbReference>
<dbReference type="GO" id="GO:0005634">
    <property type="term" value="C:nucleus"/>
    <property type="evidence" value="ECO:0007669"/>
    <property type="project" value="UniProtKB-SubCell"/>
</dbReference>
<dbReference type="EMBL" id="AJIL01000136">
    <property type="protein sequence ID" value="KNE93482.1"/>
    <property type="molecule type" value="Genomic_DNA"/>
</dbReference>